<gene>
    <name evidence="2" type="ORF">QBC33DRAFT_613785</name>
</gene>
<feature type="compositionally biased region" description="Gly residues" evidence="1">
    <location>
        <begin position="305"/>
        <end position="316"/>
    </location>
</feature>
<dbReference type="Gene3D" id="3.40.50.150">
    <property type="entry name" value="Vaccinia Virus protein VP39"/>
    <property type="match status" value="1"/>
</dbReference>
<organism evidence="2 3">
    <name type="scientific">Phialemonium atrogriseum</name>
    <dbReference type="NCBI Taxonomy" id="1093897"/>
    <lineage>
        <taxon>Eukaryota</taxon>
        <taxon>Fungi</taxon>
        <taxon>Dikarya</taxon>
        <taxon>Ascomycota</taxon>
        <taxon>Pezizomycotina</taxon>
        <taxon>Sordariomycetes</taxon>
        <taxon>Sordariomycetidae</taxon>
        <taxon>Cephalothecales</taxon>
        <taxon>Cephalothecaceae</taxon>
        <taxon>Phialemonium</taxon>
    </lineage>
</organism>
<keyword evidence="3" id="KW-1185">Reference proteome</keyword>
<feature type="region of interest" description="Disordered" evidence="1">
    <location>
        <begin position="305"/>
        <end position="331"/>
    </location>
</feature>
<dbReference type="Gene3D" id="1.10.10.10">
    <property type="entry name" value="Winged helix-like DNA-binding domain superfamily/Winged helix DNA-binding domain"/>
    <property type="match status" value="1"/>
</dbReference>
<accession>A0AAJ0BTY6</accession>
<reference evidence="2" key="1">
    <citation type="submission" date="2023-06" db="EMBL/GenBank/DDBJ databases">
        <title>Genome-scale phylogeny and comparative genomics of the fungal order Sordariales.</title>
        <authorList>
            <consortium name="Lawrence Berkeley National Laboratory"/>
            <person name="Hensen N."/>
            <person name="Bonometti L."/>
            <person name="Westerberg I."/>
            <person name="Brannstrom I.O."/>
            <person name="Guillou S."/>
            <person name="Cros-Aarteil S."/>
            <person name="Calhoun S."/>
            <person name="Haridas S."/>
            <person name="Kuo A."/>
            <person name="Mondo S."/>
            <person name="Pangilinan J."/>
            <person name="Riley R."/>
            <person name="Labutti K."/>
            <person name="Andreopoulos B."/>
            <person name="Lipzen A."/>
            <person name="Chen C."/>
            <person name="Yanf M."/>
            <person name="Daum C."/>
            <person name="Ng V."/>
            <person name="Clum A."/>
            <person name="Steindorff A."/>
            <person name="Ohm R."/>
            <person name="Martin F."/>
            <person name="Silar P."/>
            <person name="Natvig D."/>
            <person name="Lalanne C."/>
            <person name="Gautier V."/>
            <person name="Ament-Velasquez S.L."/>
            <person name="Kruys A."/>
            <person name="Hutchinson M.I."/>
            <person name="Powell A.J."/>
            <person name="Barry K."/>
            <person name="Miller A.N."/>
            <person name="Grigoriev I.V."/>
            <person name="Debuchy R."/>
            <person name="Gladieux P."/>
            <person name="Thoren M.H."/>
            <person name="Johannesson H."/>
        </authorList>
    </citation>
    <scope>NUCLEOTIDE SEQUENCE</scope>
    <source>
        <strain evidence="2">8032-3</strain>
    </source>
</reference>
<dbReference type="SUPFAM" id="SSF46785">
    <property type="entry name" value="Winged helix' DNA-binding domain"/>
    <property type="match status" value="1"/>
</dbReference>
<evidence type="ECO:0000256" key="1">
    <source>
        <dbReference type="SAM" id="MobiDB-lite"/>
    </source>
</evidence>
<dbReference type="Proteomes" id="UP001244011">
    <property type="component" value="Unassembled WGS sequence"/>
</dbReference>
<evidence type="ECO:0000313" key="2">
    <source>
        <dbReference type="EMBL" id="KAK1763353.1"/>
    </source>
</evidence>
<dbReference type="RefSeq" id="XP_060279566.1">
    <property type="nucleotide sequence ID" value="XM_060432560.1"/>
</dbReference>
<protein>
    <submittedName>
        <fullName evidence="2">Uncharacterized protein</fullName>
    </submittedName>
</protein>
<evidence type="ECO:0000313" key="3">
    <source>
        <dbReference type="Proteomes" id="UP001244011"/>
    </source>
</evidence>
<dbReference type="EMBL" id="MU839028">
    <property type="protein sequence ID" value="KAK1763353.1"/>
    <property type="molecule type" value="Genomic_DNA"/>
</dbReference>
<dbReference type="InterPro" id="IPR036390">
    <property type="entry name" value="WH_DNA-bd_sf"/>
</dbReference>
<dbReference type="PANTHER" id="PTHR43712">
    <property type="entry name" value="PUTATIVE (AFU_ORTHOLOGUE AFUA_4G14580)-RELATED"/>
    <property type="match status" value="1"/>
</dbReference>
<sequence>MNNNANSDDKNDTLGRLKTYANDIATAAKILADHLQDCGVGSSSSSSVFSTPQLAVPRDAPYEVHRARCNLLNTINRLQTLLAEPADFIQQLASQTQLLACLRWLGEFQVLACVPLNDSVPAKDVADLTGVPETQLRRIVRMTATAGFLHEPEPGYIAHTALSAPFVTQLCYLDAAMFLAETAAPAALQMAAATKLLHNEQAAGGDTTAYSLAFNTSQTFQAACEQRPKLQRQWPAFLRCAGDVDDSVPELLGRLDWLSLGSACIVDVCADSTSAATALAELFPALHFVVQLGAPVVHGSANGGAAGGGGGGGTGVGMTPPSLSEAGRPNSLSRARITVQKRAAGSPQTVRDAAVYMVRVAAPSCSPPLLLAYVAAELRAHLAVLRANPAATLVLAPRPLPDPGSVDPSVEAAACLRDLAKMQLLAGGRDVDVAELVDLVGGVRDGGGGLVVVNRLHARNSATVALGVKYRAGGDGQAGLKPAVL</sequence>
<dbReference type="AlphaFoldDB" id="A0AAJ0BTY6"/>
<comment type="caution">
    <text evidence="2">The sequence shown here is derived from an EMBL/GenBank/DDBJ whole genome shotgun (WGS) entry which is preliminary data.</text>
</comment>
<dbReference type="InterPro" id="IPR029063">
    <property type="entry name" value="SAM-dependent_MTases_sf"/>
</dbReference>
<dbReference type="PANTHER" id="PTHR43712:SF15">
    <property type="entry name" value="MONODICTYPHENONE CLUSTER TRANSCRIPTIONAL COACTIVATOR MDPA"/>
    <property type="match status" value="1"/>
</dbReference>
<dbReference type="GeneID" id="85315747"/>
<dbReference type="InterPro" id="IPR036388">
    <property type="entry name" value="WH-like_DNA-bd_sf"/>
</dbReference>
<name>A0AAJ0BTY6_9PEZI</name>
<proteinExistence type="predicted"/>